<evidence type="ECO:0000256" key="1">
    <source>
        <dbReference type="SAM" id="Phobius"/>
    </source>
</evidence>
<feature type="transmembrane region" description="Helical" evidence="1">
    <location>
        <begin position="133"/>
        <end position="153"/>
    </location>
</feature>
<keyword evidence="1" id="KW-0472">Membrane</keyword>
<gene>
    <name evidence="2" type="ORF">BCL65_11212</name>
</gene>
<accession>A0ABX5EA34</accession>
<dbReference type="EMBL" id="PVTX01000012">
    <property type="protein sequence ID" value="PRZ03700.1"/>
    <property type="molecule type" value="Genomic_DNA"/>
</dbReference>
<sequence>MPTPSVLDAERLTIAYGEVTDEFLLGLAGIAATLVGTFIVAVFFYLDSALHRSRGAAGSTPDQYMRAGARWVLIAYSLPLFVALALAGAAPVWGAVTFSVFAAALVVATVDTTRRILKKGATRKSPALAANEVATSLAVVALAVLPWVLGGWSPSPSDFVPSLLLALAIGFTSTAMVIMSVFDAAKVSAPAPEPAAPLRGSASRPRRRP</sequence>
<dbReference type="Proteomes" id="UP000239895">
    <property type="component" value="Unassembled WGS sequence"/>
</dbReference>
<name>A0ABX5EA34_9MICO</name>
<keyword evidence="1" id="KW-0812">Transmembrane</keyword>
<feature type="transmembrane region" description="Helical" evidence="1">
    <location>
        <begin position="92"/>
        <end position="112"/>
    </location>
</feature>
<comment type="caution">
    <text evidence="2">The sequence shown here is derived from an EMBL/GenBank/DDBJ whole genome shotgun (WGS) entry which is preliminary data.</text>
</comment>
<organism evidence="2 3">
    <name type="scientific">Isoptericola halotolerans</name>
    <dbReference type="NCBI Taxonomy" id="300560"/>
    <lineage>
        <taxon>Bacteria</taxon>
        <taxon>Bacillati</taxon>
        <taxon>Actinomycetota</taxon>
        <taxon>Actinomycetes</taxon>
        <taxon>Micrococcales</taxon>
        <taxon>Promicromonosporaceae</taxon>
        <taxon>Isoptericola</taxon>
    </lineage>
</organism>
<feature type="transmembrane region" description="Helical" evidence="1">
    <location>
        <begin position="159"/>
        <end position="182"/>
    </location>
</feature>
<evidence type="ECO:0000313" key="3">
    <source>
        <dbReference type="Proteomes" id="UP000239895"/>
    </source>
</evidence>
<feature type="transmembrane region" description="Helical" evidence="1">
    <location>
        <begin position="23"/>
        <end position="46"/>
    </location>
</feature>
<dbReference type="RefSeq" id="WP_106269440.1">
    <property type="nucleotide sequence ID" value="NZ_PVTX01000012.1"/>
</dbReference>
<keyword evidence="1" id="KW-1133">Transmembrane helix</keyword>
<reference evidence="2 3" key="1">
    <citation type="submission" date="2018-03" db="EMBL/GenBank/DDBJ databases">
        <title>Comparative analysis of microorganisms from saline springs in Andes Mountain Range, Colombia.</title>
        <authorList>
            <person name="Rubin E."/>
        </authorList>
    </citation>
    <scope>NUCLEOTIDE SEQUENCE [LARGE SCALE GENOMIC DNA]</scope>
    <source>
        <strain evidence="2 3">CG 23</strain>
    </source>
</reference>
<keyword evidence="3" id="KW-1185">Reference proteome</keyword>
<feature type="transmembrane region" description="Helical" evidence="1">
    <location>
        <begin position="67"/>
        <end position="86"/>
    </location>
</feature>
<protein>
    <submittedName>
        <fullName evidence="2">Uncharacterized protein</fullName>
    </submittedName>
</protein>
<proteinExistence type="predicted"/>
<evidence type="ECO:0000313" key="2">
    <source>
        <dbReference type="EMBL" id="PRZ03700.1"/>
    </source>
</evidence>